<dbReference type="OrthoDB" id="361944at2"/>
<name>Q8KF70_CHLTE</name>
<sequence>MKKKEHSVRYTDEELRAMQERGESESDWKTAAAMTDEEIEAAISSDEDEAGTVLDWSTIMVTPPQPKVVLNMRVDYEVMEFFRGQGKGYQKKINAVLRSYVEHQRKSGGVKA</sequence>
<dbReference type="PATRIC" id="fig|194439.7.peg.446"/>
<dbReference type="EnsemblBacteria" id="AAM71704">
    <property type="protein sequence ID" value="AAM71704"/>
    <property type="gene ID" value="CT0461"/>
</dbReference>
<protein>
    <recommendedName>
        <fullName evidence="4">BrnA antitoxin of type II toxin-antitoxin system</fullName>
    </recommendedName>
</protein>
<feature type="region of interest" description="Disordered" evidence="1">
    <location>
        <begin position="1"/>
        <end position="29"/>
    </location>
</feature>
<evidence type="ECO:0000313" key="3">
    <source>
        <dbReference type="Proteomes" id="UP000001007"/>
    </source>
</evidence>
<dbReference type="Pfam" id="PF14384">
    <property type="entry name" value="BrnA_antitoxin"/>
    <property type="match status" value="1"/>
</dbReference>
<reference evidence="2 3" key="1">
    <citation type="journal article" date="2002" name="Proc. Natl. Acad. Sci. U.S.A.">
        <title>The complete genome sequence of Chlorobium tepidum TLS, a photosynthetic, anaerobic, green-sulfur bacterium.</title>
        <authorList>
            <person name="Eisen J.A."/>
            <person name="Nelson K.E."/>
            <person name="Paulsen I.T."/>
            <person name="Heidelberg J.F."/>
            <person name="Wu M."/>
            <person name="Dodson R.J."/>
            <person name="Deboy R."/>
            <person name="Gwinn M.L."/>
            <person name="Nelson W.C."/>
            <person name="Haft D.H."/>
            <person name="Hickey E.K."/>
            <person name="Peterson J.D."/>
            <person name="Durkin A.S."/>
            <person name="Kolonay J.L."/>
            <person name="Yang F."/>
            <person name="Holt I."/>
            <person name="Umayam L.A."/>
            <person name="Mason T."/>
            <person name="Brenner M."/>
            <person name="Shea T.P."/>
            <person name="Parksey D."/>
            <person name="Nierman W.C."/>
            <person name="Feldblyum T.V."/>
            <person name="Hansen C.L."/>
            <person name="Craven M.B."/>
            <person name="Radune D."/>
            <person name="Vamathevan J."/>
            <person name="Khouri H."/>
            <person name="White O."/>
            <person name="Gruber T.M."/>
            <person name="Ketchum K.A."/>
            <person name="Venter J.C."/>
            <person name="Tettelin H."/>
            <person name="Bryant D.A."/>
            <person name="Fraser C.M."/>
        </authorList>
    </citation>
    <scope>NUCLEOTIDE SEQUENCE [LARGE SCALE GENOMIC DNA]</scope>
    <source>
        <strain evidence="3">ATCC 49652 / DSM 12025 / NBRC 103806 / TLS</strain>
    </source>
</reference>
<dbReference type="EMBL" id="AE006470">
    <property type="protein sequence ID" value="AAM71704.1"/>
    <property type="molecule type" value="Genomic_DNA"/>
</dbReference>
<accession>Q8KF70</accession>
<dbReference type="KEGG" id="cte:CT0461"/>
<dbReference type="AlphaFoldDB" id="Q8KF70"/>
<dbReference type="RefSeq" id="WP_010932149.1">
    <property type="nucleotide sequence ID" value="NC_002932.3"/>
</dbReference>
<evidence type="ECO:0000256" key="1">
    <source>
        <dbReference type="SAM" id="MobiDB-lite"/>
    </source>
</evidence>
<dbReference type="SMR" id="Q8KF70"/>
<dbReference type="Proteomes" id="UP000001007">
    <property type="component" value="Chromosome"/>
</dbReference>
<gene>
    <name evidence="2" type="ordered locus">CT0461</name>
</gene>
<proteinExistence type="predicted"/>
<organism evidence="2 3">
    <name type="scientific">Chlorobaculum tepidum (strain ATCC 49652 / DSM 12025 / NBRC 103806 / TLS)</name>
    <name type="common">Chlorobium tepidum</name>
    <dbReference type="NCBI Taxonomy" id="194439"/>
    <lineage>
        <taxon>Bacteria</taxon>
        <taxon>Pseudomonadati</taxon>
        <taxon>Chlorobiota</taxon>
        <taxon>Chlorobiia</taxon>
        <taxon>Chlorobiales</taxon>
        <taxon>Chlorobiaceae</taxon>
        <taxon>Chlorobaculum</taxon>
    </lineage>
</organism>
<dbReference type="STRING" id="194439.CT0461"/>
<feature type="compositionally biased region" description="Basic and acidic residues" evidence="1">
    <location>
        <begin position="7"/>
        <end position="28"/>
    </location>
</feature>
<dbReference type="eggNOG" id="COG3514">
    <property type="taxonomic scope" value="Bacteria"/>
</dbReference>
<dbReference type="HOGENOM" id="CLU_140900_1_2_10"/>
<keyword evidence="3" id="KW-1185">Reference proteome</keyword>
<dbReference type="InterPro" id="IPR025528">
    <property type="entry name" value="BrnA_antitoxin"/>
</dbReference>
<evidence type="ECO:0000313" key="2">
    <source>
        <dbReference type="EMBL" id="AAM71704.1"/>
    </source>
</evidence>
<evidence type="ECO:0008006" key="4">
    <source>
        <dbReference type="Google" id="ProtNLM"/>
    </source>
</evidence>